<dbReference type="InterPro" id="IPR027408">
    <property type="entry name" value="PNPase/RNase_PH_dom_sf"/>
</dbReference>
<dbReference type="OrthoDB" id="27298at2759"/>
<name>A0A9K3D9G9_9EUKA</name>
<evidence type="ECO:0000313" key="3">
    <source>
        <dbReference type="Proteomes" id="UP000265618"/>
    </source>
</evidence>
<sequence length="93" mass="10004">DGRKRLQIRPVSVTPSTLPIADGSCDVVFGDTEVHCSVRLMQYVEGAYVTVTVTDQLAGRERGRGGGSTPAARKRLFLADLIRQSLSLSLSLS</sequence>
<dbReference type="Pfam" id="PF01138">
    <property type="entry name" value="RNase_PH"/>
    <property type="match status" value="1"/>
</dbReference>
<dbReference type="AlphaFoldDB" id="A0A9K3D9G9"/>
<dbReference type="Gene3D" id="3.30.230.70">
    <property type="entry name" value="GHMP Kinase, N-terminal domain"/>
    <property type="match status" value="1"/>
</dbReference>
<evidence type="ECO:0000259" key="1">
    <source>
        <dbReference type="Pfam" id="PF01138"/>
    </source>
</evidence>
<gene>
    <name evidence="2" type="ORF">KIPB_013418</name>
</gene>
<accession>A0A9K3D9G9</accession>
<reference evidence="2 3" key="1">
    <citation type="journal article" date="2018" name="PLoS ONE">
        <title>The draft genome of Kipferlia bialata reveals reductive genome evolution in fornicate parasites.</title>
        <authorList>
            <person name="Tanifuji G."/>
            <person name="Takabayashi S."/>
            <person name="Kume K."/>
            <person name="Takagi M."/>
            <person name="Nakayama T."/>
            <person name="Kamikawa R."/>
            <person name="Inagaki Y."/>
            <person name="Hashimoto T."/>
        </authorList>
    </citation>
    <scope>NUCLEOTIDE SEQUENCE [LARGE SCALE GENOMIC DNA]</scope>
    <source>
        <strain evidence="2">NY0173</strain>
    </source>
</reference>
<feature type="non-terminal residue" evidence="2">
    <location>
        <position position="93"/>
    </location>
</feature>
<keyword evidence="3" id="KW-1185">Reference proteome</keyword>
<dbReference type="SUPFAM" id="SSF54211">
    <property type="entry name" value="Ribosomal protein S5 domain 2-like"/>
    <property type="match status" value="1"/>
</dbReference>
<comment type="caution">
    <text evidence="2">The sequence shown here is derived from an EMBL/GenBank/DDBJ whole genome shotgun (WGS) entry which is preliminary data.</text>
</comment>
<feature type="non-terminal residue" evidence="2">
    <location>
        <position position="1"/>
    </location>
</feature>
<dbReference type="Proteomes" id="UP000265618">
    <property type="component" value="Unassembled WGS sequence"/>
</dbReference>
<dbReference type="EMBL" id="BDIP01006353">
    <property type="protein sequence ID" value="GIQ90576.1"/>
    <property type="molecule type" value="Genomic_DNA"/>
</dbReference>
<feature type="domain" description="Exoribonuclease phosphorolytic" evidence="1">
    <location>
        <begin position="7"/>
        <end position="87"/>
    </location>
</feature>
<protein>
    <recommendedName>
        <fullName evidence="1">Exoribonuclease phosphorolytic domain-containing protein</fullName>
    </recommendedName>
</protein>
<organism evidence="2 3">
    <name type="scientific">Kipferlia bialata</name>
    <dbReference type="NCBI Taxonomy" id="797122"/>
    <lineage>
        <taxon>Eukaryota</taxon>
        <taxon>Metamonada</taxon>
        <taxon>Carpediemonas-like organisms</taxon>
        <taxon>Kipferlia</taxon>
    </lineage>
</organism>
<proteinExistence type="predicted"/>
<dbReference type="InterPro" id="IPR020568">
    <property type="entry name" value="Ribosomal_Su5_D2-typ_SF"/>
</dbReference>
<dbReference type="InterPro" id="IPR001247">
    <property type="entry name" value="ExoRNase_PH_dom1"/>
</dbReference>
<evidence type="ECO:0000313" key="2">
    <source>
        <dbReference type="EMBL" id="GIQ90576.1"/>
    </source>
</evidence>